<keyword evidence="5" id="KW-0812">Transmembrane</keyword>
<dbReference type="PANTHER" id="PTHR35008:SF4">
    <property type="entry name" value="BLL4482 PROTEIN"/>
    <property type="match status" value="1"/>
</dbReference>
<dbReference type="HOGENOM" id="CLU_028594_2_0_10"/>
<dbReference type="InterPro" id="IPR051459">
    <property type="entry name" value="Cytochrome_c-type_DH"/>
</dbReference>
<dbReference type="Gene3D" id="1.10.760.10">
    <property type="entry name" value="Cytochrome c-like domain"/>
    <property type="match status" value="2"/>
</dbReference>
<evidence type="ECO:0000256" key="2">
    <source>
        <dbReference type="ARBA" id="ARBA00022723"/>
    </source>
</evidence>
<dbReference type="STRING" id="929713.NIASO_05155"/>
<keyword evidence="1 4" id="KW-0349">Heme</keyword>
<dbReference type="RefSeq" id="WP_008583042.1">
    <property type="nucleotide sequence ID" value="NZ_CP007035.1"/>
</dbReference>
<dbReference type="OrthoDB" id="9809720at2"/>
<dbReference type="GO" id="GO:0020037">
    <property type="term" value="F:heme binding"/>
    <property type="evidence" value="ECO:0007669"/>
    <property type="project" value="InterPro"/>
</dbReference>
<dbReference type="KEGG" id="nso:NIASO_05155"/>
<feature type="transmembrane region" description="Helical" evidence="5">
    <location>
        <begin position="7"/>
        <end position="26"/>
    </location>
</feature>
<dbReference type="AlphaFoldDB" id="W0EVC1"/>
<gene>
    <name evidence="7" type="ORF">NIASO_05155</name>
</gene>
<evidence type="ECO:0000256" key="1">
    <source>
        <dbReference type="ARBA" id="ARBA00022617"/>
    </source>
</evidence>
<keyword evidence="8" id="KW-1185">Reference proteome</keyword>
<organism evidence="7 8">
    <name type="scientific">Niabella soli DSM 19437</name>
    <dbReference type="NCBI Taxonomy" id="929713"/>
    <lineage>
        <taxon>Bacteria</taxon>
        <taxon>Pseudomonadati</taxon>
        <taxon>Bacteroidota</taxon>
        <taxon>Chitinophagia</taxon>
        <taxon>Chitinophagales</taxon>
        <taxon>Chitinophagaceae</taxon>
        <taxon>Niabella</taxon>
    </lineage>
</organism>
<accession>W0EVC1</accession>
<evidence type="ECO:0000313" key="7">
    <source>
        <dbReference type="EMBL" id="AHF14740.1"/>
    </source>
</evidence>
<dbReference type="GO" id="GO:0009055">
    <property type="term" value="F:electron transfer activity"/>
    <property type="evidence" value="ECO:0007669"/>
    <property type="project" value="InterPro"/>
</dbReference>
<feature type="domain" description="Cytochrome c" evidence="6">
    <location>
        <begin position="46"/>
        <end position="160"/>
    </location>
</feature>
<keyword evidence="5" id="KW-0472">Membrane</keyword>
<name>W0EVC1_9BACT</name>
<dbReference type="InterPro" id="IPR036909">
    <property type="entry name" value="Cyt_c-like_dom_sf"/>
</dbReference>
<evidence type="ECO:0000256" key="3">
    <source>
        <dbReference type="ARBA" id="ARBA00023004"/>
    </source>
</evidence>
<evidence type="ECO:0000259" key="6">
    <source>
        <dbReference type="PROSITE" id="PS51007"/>
    </source>
</evidence>
<dbReference type="eggNOG" id="COG2010">
    <property type="taxonomic scope" value="Bacteria"/>
</dbReference>
<feature type="domain" description="Cytochrome c" evidence="6">
    <location>
        <begin position="196"/>
        <end position="314"/>
    </location>
</feature>
<dbReference type="PANTHER" id="PTHR35008">
    <property type="entry name" value="BLL4482 PROTEIN-RELATED"/>
    <property type="match status" value="1"/>
</dbReference>
<dbReference type="GO" id="GO:0046872">
    <property type="term" value="F:metal ion binding"/>
    <property type="evidence" value="ECO:0007669"/>
    <property type="project" value="UniProtKB-KW"/>
</dbReference>
<protein>
    <submittedName>
        <fullName evidence="7">Cytochrome C</fullName>
    </submittedName>
</protein>
<keyword evidence="3 4" id="KW-0408">Iron</keyword>
<evidence type="ECO:0000256" key="5">
    <source>
        <dbReference type="SAM" id="Phobius"/>
    </source>
</evidence>
<proteinExistence type="predicted"/>
<sequence>MKKILKVLLIIIAAAVGGLAVILLYVKEGLPSVGAAPDIKVDRTNGRVERGKYLANHVAACMDCHSQRDWTVYGAPIKEGTFGGGGEKFGKEMGFPGTLYSRNLTPYGLSGWTDGEIFRAITTGQNKTNDALFPLMPYLHYGTMDQEDIYSIIAYLRTLPAIANKVPERTLDFPVNFIVNTIPQKAVLSPKPATTDPVQYGKYLVTVADCVACHSRVDEHGEIIAGSEFGGGRSFNFPNGTVVTTPNITSDVETGIGSWTNELFLRKFKRFSDSAYHEQKLGPNDFNTPMPWFMFAGMDSSDLTAIFSYLQTVKKIKNDVKRFAKR</sequence>
<keyword evidence="5" id="KW-1133">Transmembrane helix</keyword>
<dbReference type="PROSITE" id="PS51007">
    <property type="entry name" value="CYTC"/>
    <property type="match status" value="2"/>
</dbReference>
<dbReference type="Proteomes" id="UP000003586">
    <property type="component" value="Chromosome"/>
</dbReference>
<dbReference type="EMBL" id="CP007035">
    <property type="protein sequence ID" value="AHF14740.1"/>
    <property type="molecule type" value="Genomic_DNA"/>
</dbReference>
<reference evidence="7 8" key="1">
    <citation type="submission" date="2013-12" db="EMBL/GenBank/DDBJ databases">
        <authorList>
            <consortium name="DOE Joint Genome Institute"/>
            <person name="Eisen J."/>
            <person name="Huntemann M."/>
            <person name="Han J."/>
            <person name="Chen A."/>
            <person name="Kyrpides N."/>
            <person name="Mavromatis K."/>
            <person name="Markowitz V."/>
            <person name="Palaniappan K."/>
            <person name="Ivanova N."/>
            <person name="Schaumberg A."/>
            <person name="Pati A."/>
            <person name="Liolios K."/>
            <person name="Nordberg H.P."/>
            <person name="Cantor M.N."/>
            <person name="Hua S.X."/>
            <person name="Woyke T."/>
        </authorList>
    </citation>
    <scope>NUCLEOTIDE SEQUENCE [LARGE SCALE GENOMIC DNA]</scope>
    <source>
        <strain evidence="8">DSM 19437</strain>
    </source>
</reference>
<dbReference type="SUPFAM" id="SSF46626">
    <property type="entry name" value="Cytochrome c"/>
    <property type="match status" value="2"/>
</dbReference>
<dbReference type="InterPro" id="IPR009056">
    <property type="entry name" value="Cyt_c-like_dom"/>
</dbReference>
<evidence type="ECO:0000256" key="4">
    <source>
        <dbReference type="PROSITE-ProRule" id="PRU00433"/>
    </source>
</evidence>
<evidence type="ECO:0000313" key="8">
    <source>
        <dbReference type="Proteomes" id="UP000003586"/>
    </source>
</evidence>
<keyword evidence="2 4" id="KW-0479">Metal-binding</keyword>